<feature type="compositionally biased region" description="Polar residues" evidence="1">
    <location>
        <begin position="106"/>
        <end position="125"/>
    </location>
</feature>
<name>A0A915J9I8_ROMCU</name>
<feature type="region of interest" description="Disordered" evidence="1">
    <location>
        <begin position="106"/>
        <end position="131"/>
    </location>
</feature>
<keyword evidence="2" id="KW-1185">Reference proteome</keyword>
<evidence type="ECO:0000313" key="2">
    <source>
        <dbReference type="Proteomes" id="UP000887565"/>
    </source>
</evidence>
<evidence type="ECO:0000313" key="3">
    <source>
        <dbReference type="WBParaSite" id="nRc.2.0.1.t22360-RA"/>
    </source>
</evidence>
<reference evidence="3" key="1">
    <citation type="submission" date="2022-11" db="UniProtKB">
        <authorList>
            <consortium name="WormBaseParasite"/>
        </authorList>
    </citation>
    <scope>IDENTIFICATION</scope>
</reference>
<accession>A0A915J9I8</accession>
<dbReference type="WBParaSite" id="nRc.2.0.1.t22360-RA">
    <property type="protein sequence ID" value="nRc.2.0.1.t22360-RA"/>
    <property type="gene ID" value="nRc.2.0.1.g22360"/>
</dbReference>
<proteinExistence type="predicted"/>
<sequence>MRQSKDECKVIRALKKDDCTHFTWTNEHGCLPKHSKAKQEALETKRWHSYAKCGMVESRFSSHGGDEETTTITTAEFTSGTEAATEIGMPTDISALQTETEEVVSRSTAAATEISTPTDASVPQSETEEMISDVTAAATEISPSIEESTPQA</sequence>
<evidence type="ECO:0000256" key="1">
    <source>
        <dbReference type="SAM" id="MobiDB-lite"/>
    </source>
</evidence>
<dbReference type="Proteomes" id="UP000887565">
    <property type="component" value="Unplaced"/>
</dbReference>
<dbReference type="AlphaFoldDB" id="A0A915J9I8"/>
<organism evidence="2 3">
    <name type="scientific">Romanomermis culicivorax</name>
    <name type="common">Nematode worm</name>
    <dbReference type="NCBI Taxonomy" id="13658"/>
    <lineage>
        <taxon>Eukaryota</taxon>
        <taxon>Metazoa</taxon>
        <taxon>Ecdysozoa</taxon>
        <taxon>Nematoda</taxon>
        <taxon>Enoplea</taxon>
        <taxon>Dorylaimia</taxon>
        <taxon>Mermithida</taxon>
        <taxon>Mermithoidea</taxon>
        <taxon>Mermithidae</taxon>
        <taxon>Romanomermis</taxon>
    </lineage>
</organism>
<protein>
    <submittedName>
        <fullName evidence="3">Uncharacterized protein</fullName>
    </submittedName>
</protein>